<name>A0A1W5ZSC2_9BACI</name>
<dbReference type="GO" id="GO:0097367">
    <property type="term" value="F:carbohydrate derivative binding"/>
    <property type="evidence" value="ECO:0007669"/>
    <property type="project" value="InterPro"/>
</dbReference>
<dbReference type="STRING" id="402384.HM131_04620"/>
<dbReference type="InterPro" id="IPR009057">
    <property type="entry name" value="Homeodomain-like_sf"/>
</dbReference>
<evidence type="ECO:0000259" key="4">
    <source>
        <dbReference type="PROSITE" id="PS51071"/>
    </source>
</evidence>
<dbReference type="Gene3D" id="1.10.10.10">
    <property type="entry name" value="Winged helix-like DNA-binding domain superfamily/Winged helix DNA-binding domain"/>
    <property type="match status" value="1"/>
</dbReference>
<dbReference type="InterPro" id="IPR047640">
    <property type="entry name" value="RpiR-like"/>
</dbReference>
<dbReference type="CDD" id="cd05013">
    <property type="entry name" value="SIS_RpiR"/>
    <property type="match status" value="1"/>
</dbReference>
<sequence>MGKLLDAFSNALPELTHSEKHVLYYIEHHLDASKTMPLTKMAEENSVSTTTIIRLCHKLGFEGFSEFKYFLKGVEQTSLPENMDPIERYQKDITDSLGRLNPDDLERIASSIEGAERIVILSVGLTKMIGEYLSKRLMQMNRSSTYIYESHMVDLISNWIGQNDLVIFISSSGETNTLLKAADKLDHLNVQTVAVTNNPDSHLNEYVRFAISAPVQKVSYEGYDVSARSSLMMLADLVFEYYLKHITEKE</sequence>
<dbReference type="OrthoDB" id="6590756at2"/>
<dbReference type="Pfam" id="PF01380">
    <property type="entry name" value="SIS"/>
    <property type="match status" value="1"/>
</dbReference>
<dbReference type="GO" id="GO:1901135">
    <property type="term" value="P:carbohydrate derivative metabolic process"/>
    <property type="evidence" value="ECO:0007669"/>
    <property type="project" value="InterPro"/>
</dbReference>
<dbReference type="SUPFAM" id="SSF53697">
    <property type="entry name" value="SIS domain"/>
    <property type="match status" value="1"/>
</dbReference>
<feature type="domain" description="SIS" evidence="5">
    <location>
        <begin position="108"/>
        <end position="248"/>
    </location>
</feature>
<dbReference type="InterPro" id="IPR035472">
    <property type="entry name" value="RpiR-like_SIS"/>
</dbReference>
<dbReference type="PANTHER" id="PTHR30514">
    <property type="entry name" value="GLUCOKINASE"/>
    <property type="match status" value="1"/>
</dbReference>
<reference evidence="6 7" key="1">
    <citation type="submission" date="2017-04" db="EMBL/GenBank/DDBJ databases">
        <title>The whole genome sequencing and assembly of Halobacillus mangrovi strain.</title>
        <authorList>
            <person name="Lee S.-J."/>
            <person name="Park M.-K."/>
            <person name="Kim J.-Y."/>
            <person name="Lee Y.-J."/>
            <person name="Yi H."/>
            <person name="Bahn Y.-S."/>
            <person name="Kim J.F."/>
            <person name="Lee D.-W."/>
        </authorList>
    </citation>
    <scope>NUCLEOTIDE SEQUENCE [LARGE SCALE GENOMIC DNA]</scope>
    <source>
        <strain evidence="6 7">KTB 131</strain>
    </source>
</reference>
<organism evidence="6 7">
    <name type="scientific">Halobacillus mangrovi</name>
    <dbReference type="NCBI Taxonomy" id="402384"/>
    <lineage>
        <taxon>Bacteria</taxon>
        <taxon>Bacillati</taxon>
        <taxon>Bacillota</taxon>
        <taxon>Bacilli</taxon>
        <taxon>Bacillales</taxon>
        <taxon>Bacillaceae</taxon>
        <taxon>Halobacillus</taxon>
    </lineage>
</organism>
<gene>
    <name evidence="6" type="ORF">HM131_04620</name>
</gene>
<dbReference type="PROSITE" id="PS51464">
    <property type="entry name" value="SIS"/>
    <property type="match status" value="1"/>
</dbReference>
<dbReference type="GO" id="GO:0003700">
    <property type="term" value="F:DNA-binding transcription factor activity"/>
    <property type="evidence" value="ECO:0007669"/>
    <property type="project" value="InterPro"/>
</dbReference>
<dbReference type="InterPro" id="IPR046348">
    <property type="entry name" value="SIS_dom_sf"/>
</dbReference>
<dbReference type="PROSITE" id="PS51071">
    <property type="entry name" value="HTH_RPIR"/>
    <property type="match status" value="1"/>
</dbReference>
<evidence type="ECO:0000313" key="6">
    <source>
        <dbReference type="EMBL" id="ARI76161.1"/>
    </source>
</evidence>
<evidence type="ECO:0000256" key="2">
    <source>
        <dbReference type="ARBA" id="ARBA00023125"/>
    </source>
</evidence>
<evidence type="ECO:0000256" key="1">
    <source>
        <dbReference type="ARBA" id="ARBA00023015"/>
    </source>
</evidence>
<keyword evidence="2" id="KW-0238">DNA-binding</keyword>
<dbReference type="InterPro" id="IPR000281">
    <property type="entry name" value="HTH_RpiR"/>
</dbReference>
<accession>A0A1W5ZSC2</accession>
<evidence type="ECO:0000259" key="5">
    <source>
        <dbReference type="PROSITE" id="PS51464"/>
    </source>
</evidence>
<dbReference type="PANTHER" id="PTHR30514:SF10">
    <property type="entry name" value="MURR_RPIR FAMILY TRANSCRIPTIONAL REGULATOR"/>
    <property type="match status" value="1"/>
</dbReference>
<dbReference type="EMBL" id="CP020772">
    <property type="protein sequence ID" value="ARI76161.1"/>
    <property type="molecule type" value="Genomic_DNA"/>
</dbReference>
<evidence type="ECO:0000313" key="7">
    <source>
        <dbReference type="Proteomes" id="UP000192527"/>
    </source>
</evidence>
<dbReference type="Pfam" id="PF01418">
    <property type="entry name" value="HTH_6"/>
    <property type="match status" value="1"/>
</dbReference>
<dbReference type="SUPFAM" id="SSF46689">
    <property type="entry name" value="Homeodomain-like"/>
    <property type="match status" value="1"/>
</dbReference>
<dbReference type="Gene3D" id="3.40.50.10490">
    <property type="entry name" value="Glucose-6-phosphate isomerase like protein, domain 1"/>
    <property type="match status" value="1"/>
</dbReference>
<proteinExistence type="predicted"/>
<keyword evidence="1" id="KW-0805">Transcription regulation</keyword>
<evidence type="ECO:0000256" key="3">
    <source>
        <dbReference type="ARBA" id="ARBA00023163"/>
    </source>
</evidence>
<protein>
    <submittedName>
        <fullName evidence="6">MurR/RpiR family transcriptional regulator</fullName>
    </submittedName>
</protein>
<dbReference type="Proteomes" id="UP000192527">
    <property type="component" value="Chromosome"/>
</dbReference>
<keyword evidence="3" id="KW-0804">Transcription</keyword>
<dbReference type="GO" id="GO:0003677">
    <property type="term" value="F:DNA binding"/>
    <property type="evidence" value="ECO:0007669"/>
    <property type="project" value="UniProtKB-KW"/>
</dbReference>
<feature type="domain" description="HTH rpiR-type" evidence="4">
    <location>
        <begin position="2"/>
        <end position="78"/>
    </location>
</feature>
<dbReference type="InterPro" id="IPR036388">
    <property type="entry name" value="WH-like_DNA-bd_sf"/>
</dbReference>
<dbReference type="KEGG" id="hmn:HM131_04620"/>
<dbReference type="AlphaFoldDB" id="A0A1W5ZSC2"/>
<dbReference type="InterPro" id="IPR001347">
    <property type="entry name" value="SIS_dom"/>
</dbReference>
<keyword evidence="7" id="KW-1185">Reference proteome</keyword>
<dbReference type="RefSeq" id="WP_085028421.1">
    <property type="nucleotide sequence ID" value="NZ_CP020772.1"/>
</dbReference>